<dbReference type="Proteomes" id="UP000222542">
    <property type="component" value="Unassembled WGS sequence"/>
</dbReference>
<dbReference type="AlphaFoldDB" id="A0A2G3AL09"/>
<keyword evidence="2" id="KW-1185">Reference proteome</keyword>
<accession>A0A2G3AL09</accession>
<proteinExistence type="predicted"/>
<organism evidence="1 2">
    <name type="scientific">Capsicum annuum</name>
    <name type="common">Capsicum pepper</name>
    <dbReference type="NCBI Taxonomy" id="4072"/>
    <lineage>
        <taxon>Eukaryota</taxon>
        <taxon>Viridiplantae</taxon>
        <taxon>Streptophyta</taxon>
        <taxon>Embryophyta</taxon>
        <taxon>Tracheophyta</taxon>
        <taxon>Spermatophyta</taxon>
        <taxon>Magnoliopsida</taxon>
        <taxon>eudicotyledons</taxon>
        <taxon>Gunneridae</taxon>
        <taxon>Pentapetalae</taxon>
        <taxon>asterids</taxon>
        <taxon>lamiids</taxon>
        <taxon>Solanales</taxon>
        <taxon>Solanaceae</taxon>
        <taxon>Solanoideae</taxon>
        <taxon>Capsiceae</taxon>
        <taxon>Capsicum</taxon>
    </lineage>
</organism>
<dbReference type="PANTHER" id="PTHR33625:SF4">
    <property type="entry name" value="OS08G0179900 PROTEIN"/>
    <property type="match status" value="1"/>
</dbReference>
<reference evidence="1 2" key="1">
    <citation type="journal article" date="2014" name="Nat. Genet.">
        <title>Genome sequence of the hot pepper provides insights into the evolution of pungency in Capsicum species.</title>
        <authorList>
            <person name="Kim S."/>
            <person name="Park M."/>
            <person name="Yeom S.I."/>
            <person name="Kim Y.M."/>
            <person name="Lee J.M."/>
            <person name="Lee H.A."/>
            <person name="Seo E."/>
            <person name="Choi J."/>
            <person name="Cheong K."/>
            <person name="Kim K.T."/>
            <person name="Jung K."/>
            <person name="Lee G.W."/>
            <person name="Oh S.K."/>
            <person name="Bae C."/>
            <person name="Kim S.B."/>
            <person name="Lee H.Y."/>
            <person name="Kim S.Y."/>
            <person name="Kim M.S."/>
            <person name="Kang B.C."/>
            <person name="Jo Y.D."/>
            <person name="Yang H.B."/>
            <person name="Jeong H.J."/>
            <person name="Kang W.H."/>
            <person name="Kwon J.K."/>
            <person name="Shin C."/>
            <person name="Lim J.Y."/>
            <person name="Park J.H."/>
            <person name="Huh J.H."/>
            <person name="Kim J.S."/>
            <person name="Kim B.D."/>
            <person name="Cohen O."/>
            <person name="Paran I."/>
            <person name="Suh M.C."/>
            <person name="Lee S.B."/>
            <person name="Kim Y.K."/>
            <person name="Shin Y."/>
            <person name="Noh S.J."/>
            <person name="Park J."/>
            <person name="Seo Y.S."/>
            <person name="Kwon S.Y."/>
            <person name="Kim H.A."/>
            <person name="Park J.M."/>
            <person name="Kim H.J."/>
            <person name="Choi S.B."/>
            <person name="Bosland P.W."/>
            <person name="Reeves G."/>
            <person name="Jo S.H."/>
            <person name="Lee B.W."/>
            <person name="Cho H.T."/>
            <person name="Choi H.S."/>
            <person name="Lee M.S."/>
            <person name="Yu Y."/>
            <person name="Do Choi Y."/>
            <person name="Park B.S."/>
            <person name="van Deynze A."/>
            <person name="Ashrafi H."/>
            <person name="Hill T."/>
            <person name="Kim W.T."/>
            <person name="Pai H.S."/>
            <person name="Ahn H.K."/>
            <person name="Yeam I."/>
            <person name="Giovannoni J.J."/>
            <person name="Rose J.K."/>
            <person name="Sorensen I."/>
            <person name="Lee S.J."/>
            <person name="Kim R.W."/>
            <person name="Choi I.Y."/>
            <person name="Choi B.S."/>
            <person name="Lim J.S."/>
            <person name="Lee Y.H."/>
            <person name="Choi D."/>
        </authorList>
    </citation>
    <scope>NUCLEOTIDE SEQUENCE [LARGE SCALE GENOMIC DNA]</scope>
    <source>
        <strain evidence="2">cv. CM334</strain>
    </source>
</reference>
<reference evidence="1 2" key="2">
    <citation type="journal article" date="2017" name="Genome Biol.">
        <title>New reference genome sequences of hot pepper reveal the massive evolution of plant disease-resistance genes by retroduplication.</title>
        <authorList>
            <person name="Kim S."/>
            <person name="Park J."/>
            <person name="Yeom S.I."/>
            <person name="Kim Y.M."/>
            <person name="Seo E."/>
            <person name="Kim K.T."/>
            <person name="Kim M.S."/>
            <person name="Lee J.M."/>
            <person name="Cheong K."/>
            <person name="Shin H.S."/>
            <person name="Kim S.B."/>
            <person name="Han K."/>
            <person name="Lee J."/>
            <person name="Park M."/>
            <person name="Lee H.A."/>
            <person name="Lee H.Y."/>
            <person name="Lee Y."/>
            <person name="Oh S."/>
            <person name="Lee J.H."/>
            <person name="Choi E."/>
            <person name="Choi E."/>
            <person name="Lee S.E."/>
            <person name="Jeon J."/>
            <person name="Kim H."/>
            <person name="Choi G."/>
            <person name="Song H."/>
            <person name="Lee J."/>
            <person name="Lee S.C."/>
            <person name="Kwon J.K."/>
            <person name="Lee H.Y."/>
            <person name="Koo N."/>
            <person name="Hong Y."/>
            <person name="Kim R.W."/>
            <person name="Kang W.H."/>
            <person name="Huh J.H."/>
            <person name="Kang B.C."/>
            <person name="Yang T.J."/>
            <person name="Lee Y.H."/>
            <person name="Bennetzen J.L."/>
            <person name="Choi D."/>
        </authorList>
    </citation>
    <scope>NUCLEOTIDE SEQUENCE [LARGE SCALE GENOMIC DNA]</scope>
    <source>
        <strain evidence="2">cv. CM334</strain>
    </source>
</reference>
<evidence type="ECO:0000313" key="2">
    <source>
        <dbReference type="Proteomes" id="UP000222542"/>
    </source>
</evidence>
<protein>
    <submittedName>
        <fullName evidence="1">Uncharacterized protein</fullName>
    </submittedName>
</protein>
<comment type="caution">
    <text evidence="1">The sequence shown here is derived from an EMBL/GenBank/DDBJ whole genome shotgun (WGS) entry which is preliminary data.</text>
</comment>
<name>A0A2G3AL09_CAPAN</name>
<sequence>MADGEEEMKVSVGEPLPRVVFGGAPSLQEATEATSNLKHALKKYRFPYVDIFRGDISELSPILICNIVRFSSSSFPDSDYKIDESIVDADSFSQSSRRISSSKSEAEESKFGNSFIDFLQNVTRTVTQTMVDIMNSLSDFFNNLFRGNKVFFNADGSAN</sequence>
<dbReference type="Gramene" id="PHT94912">
    <property type="protein sequence ID" value="PHT94912"/>
    <property type="gene ID" value="T459_02794"/>
</dbReference>
<gene>
    <name evidence="1" type="ORF">T459_02794</name>
</gene>
<dbReference type="EMBL" id="AYRZ02000001">
    <property type="protein sequence ID" value="PHT94912.1"/>
    <property type="molecule type" value="Genomic_DNA"/>
</dbReference>
<evidence type="ECO:0000313" key="1">
    <source>
        <dbReference type="EMBL" id="PHT94912.1"/>
    </source>
</evidence>
<dbReference type="PANTHER" id="PTHR33625">
    <property type="entry name" value="OS08G0179900 PROTEIN"/>
    <property type="match status" value="1"/>
</dbReference>